<name>A0A8T0SBI6_PANVG</name>
<feature type="non-terminal residue" evidence="1">
    <location>
        <position position="262"/>
    </location>
</feature>
<comment type="caution">
    <text evidence="1">The sequence shown here is derived from an EMBL/GenBank/DDBJ whole genome shotgun (WGS) entry which is preliminary data.</text>
</comment>
<keyword evidence="2" id="KW-1185">Reference proteome</keyword>
<evidence type="ECO:0000313" key="1">
    <source>
        <dbReference type="EMBL" id="KAG2595587.1"/>
    </source>
</evidence>
<protein>
    <submittedName>
        <fullName evidence="1">Uncharacterized protein</fullName>
    </submittedName>
</protein>
<proteinExistence type="predicted"/>
<dbReference type="PANTHER" id="PTHR33103:SF52">
    <property type="entry name" value="OS01G0154100 PROTEIN"/>
    <property type="match status" value="1"/>
</dbReference>
<dbReference type="EMBL" id="CM029045">
    <property type="protein sequence ID" value="KAG2595587.1"/>
    <property type="molecule type" value="Genomic_DNA"/>
</dbReference>
<sequence>MRLLVDAKAGRVLYAEAGKDVVDLLLSFLTLPLATVVKLLSADAMPGCVANLYGSVERLDAAYVRSADARAALLAPAGGYESGRLLQLPAAAAAAVPAPAAVEVYQGGTGDCYGYVAAVRSTPCRHCRGAMNEPIELTGGTSSLLMAAGTGFVKEVVMYTVMDNLQVAPMSTISSIAALNALGITDISSLQEKSVRVGYNEGLEMLRASLQSKTVLTDIFLGKKTREVAAAPLEKKNLEVAAAAPLEKKNMEVAAAAPLKKK</sequence>
<dbReference type="InterPro" id="IPR007750">
    <property type="entry name" value="DUF674"/>
</dbReference>
<dbReference type="AlphaFoldDB" id="A0A8T0SBI6"/>
<gene>
    <name evidence="1" type="ORF">PVAP13_5KG086374</name>
</gene>
<accession>A0A8T0SBI6</accession>
<reference evidence="1" key="1">
    <citation type="submission" date="2020-05" db="EMBL/GenBank/DDBJ databases">
        <title>WGS assembly of Panicum virgatum.</title>
        <authorList>
            <person name="Lovell J.T."/>
            <person name="Jenkins J."/>
            <person name="Shu S."/>
            <person name="Juenger T.E."/>
            <person name="Schmutz J."/>
        </authorList>
    </citation>
    <scope>NUCLEOTIDE SEQUENCE</scope>
    <source>
        <strain evidence="1">AP13</strain>
    </source>
</reference>
<organism evidence="1 2">
    <name type="scientific">Panicum virgatum</name>
    <name type="common">Blackwell switchgrass</name>
    <dbReference type="NCBI Taxonomy" id="38727"/>
    <lineage>
        <taxon>Eukaryota</taxon>
        <taxon>Viridiplantae</taxon>
        <taxon>Streptophyta</taxon>
        <taxon>Embryophyta</taxon>
        <taxon>Tracheophyta</taxon>
        <taxon>Spermatophyta</taxon>
        <taxon>Magnoliopsida</taxon>
        <taxon>Liliopsida</taxon>
        <taxon>Poales</taxon>
        <taxon>Poaceae</taxon>
        <taxon>PACMAD clade</taxon>
        <taxon>Panicoideae</taxon>
        <taxon>Panicodae</taxon>
        <taxon>Paniceae</taxon>
        <taxon>Panicinae</taxon>
        <taxon>Panicum</taxon>
        <taxon>Panicum sect. Hiantes</taxon>
    </lineage>
</organism>
<dbReference type="Pfam" id="PF05056">
    <property type="entry name" value="DUF674"/>
    <property type="match status" value="1"/>
</dbReference>
<dbReference type="Proteomes" id="UP000823388">
    <property type="component" value="Chromosome 5K"/>
</dbReference>
<dbReference type="PANTHER" id="PTHR33103">
    <property type="entry name" value="OS01G0153900 PROTEIN"/>
    <property type="match status" value="1"/>
</dbReference>
<evidence type="ECO:0000313" key="2">
    <source>
        <dbReference type="Proteomes" id="UP000823388"/>
    </source>
</evidence>